<keyword evidence="1" id="KW-0378">Hydrolase</keyword>
<dbReference type="GO" id="GO:0009446">
    <property type="term" value="P:putrescine biosynthetic process"/>
    <property type="evidence" value="ECO:0007669"/>
    <property type="project" value="InterPro"/>
</dbReference>
<dbReference type="Gene3D" id="3.75.10.10">
    <property type="entry name" value="L-arginine/glycine Amidinotransferase, Chain A"/>
    <property type="match status" value="1"/>
</dbReference>
<evidence type="ECO:0000256" key="2">
    <source>
        <dbReference type="SAM" id="MobiDB-lite"/>
    </source>
</evidence>
<name>A0AAV3U853_9ALTE</name>
<sequence>MIWPAQSDVCGSKEEHASVDRDESTMERQPGERIAATYANYYIGNEAVFVPLYEDPSDDIALARHSGSIPTLQHHQGTWLSRHTPGRGSIGCITQAQFSKNPINIER</sequence>
<reference evidence="4" key="1">
    <citation type="journal article" date="2019" name="Int. J. Syst. Evol. Microbiol.">
        <title>The Global Catalogue of Microorganisms (GCM) 10K type strain sequencing project: providing services to taxonomists for standard genome sequencing and annotation.</title>
        <authorList>
            <consortium name="The Broad Institute Genomics Platform"/>
            <consortium name="The Broad Institute Genome Sequencing Center for Infectious Disease"/>
            <person name="Wu L."/>
            <person name="Ma J."/>
        </authorList>
    </citation>
    <scope>NUCLEOTIDE SEQUENCE [LARGE SCALE GENOMIC DNA]</scope>
    <source>
        <strain evidence="4">JCM 19134</strain>
    </source>
</reference>
<dbReference type="AlphaFoldDB" id="A0AAV3U853"/>
<evidence type="ECO:0000313" key="3">
    <source>
        <dbReference type="EMBL" id="GAA4955815.1"/>
    </source>
</evidence>
<dbReference type="Proteomes" id="UP001409585">
    <property type="component" value="Unassembled WGS sequence"/>
</dbReference>
<keyword evidence="4" id="KW-1185">Reference proteome</keyword>
<dbReference type="SUPFAM" id="SSF55909">
    <property type="entry name" value="Pentein"/>
    <property type="match status" value="1"/>
</dbReference>
<dbReference type="GO" id="GO:0047632">
    <property type="term" value="F:agmatine deiminase activity"/>
    <property type="evidence" value="ECO:0007669"/>
    <property type="project" value="TreeGrafter"/>
</dbReference>
<feature type="region of interest" description="Disordered" evidence="2">
    <location>
        <begin position="1"/>
        <end position="31"/>
    </location>
</feature>
<dbReference type="Pfam" id="PF04371">
    <property type="entry name" value="PAD_porph"/>
    <property type="match status" value="1"/>
</dbReference>
<dbReference type="PANTHER" id="PTHR31377">
    <property type="entry name" value="AGMATINE DEIMINASE-RELATED"/>
    <property type="match status" value="1"/>
</dbReference>
<feature type="compositionally biased region" description="Basic and acidic residues" evidence="2">
    <location>
        <begin position="11"/>
        <end position="31"/>
    </location>
</feature>
<proteinExistence type="predicted"/>
<comment type="caution">
    <text evidence="3">The sequence shown here is derived from an EMBL/GenBank/DDBJ whole genome shotgun (WGS) entry which is preliminary data.</text>
</comment>
<evidence type="ECO:0000256" key="1">
    <source>
        <dbReference type="ARBA" id="ARBA00022801"/>
    </source>
</evidence>
<organism evidence="3 4">
    <name type="scientific">Halioxenophilus aromaticivorans</name>
    <dbReference type="NCBI Taxonomy" id="1306992"/>
    <lineage>
        <taxon>Bacteria</taxon>
        <taxon>Pseudomonadati</taxon>
        <taxon>Pseudomonadota</taxon>
        <taxon>Gammaproteobacteria</taxon>
        <taxon>Alteromonadales</taxon>
        <taxon>Alteromonadaceae</taxon>
        <taxon>Halioxenophilus</taxon>
    </lineage>
</organism>
<gene>
    <name evidence="3" type="ORF">GCM10025791_40050</name>
</gene>
<dbReference type="PANTHER" id="PTHR31377:SF0">
    <property type="entry name" value="AGMATINE DEIMINASE-RELATED"/>
    <property type="match status" value="1"/>
</dbReference>
<protein>
    <submittedName>
        <fullName evidence="3">Uncharacterized protein</fullName>
    </submittedName>
</protein>
<evidence type="ECO:0000313" key="4">
    <source>
        <dbReference type="Proteomes" id="UP001409585"/>
    </source>
</evidence>
<accession>A0AAV3U853</accession>
<dbReference type="EMBL" id="BAABLX010000071">
    <property type="protein sequence ID" value="GAA4955815.1"/>
    <property type="molecule type" value="Genomic_DNA"/>
</dbReference>
<dbReference type="GO" id="GO:0004668">
    <property type="term" value="F:protein-arginine deiminase activity"/>
    <property type="evidence" value="ECO:0007669"/>
    <property type="project" value="InterPro"/>
</dbReference>
<dbReference type="InterPro" id="IPR007466">
    <property type="entry name" value="Peptidyl-Arg-deiminase_porph"/>
</dbReference>